<proteinExistence type="predicted"/>
<evidence type="ECO:0000313" key="3">
    <source>
        <dbReference type="EMBL" id="MEE6258923.1"/>
    </source>
</evidence>
<dbReference type="GO" id="GO:0006508">
    <property type="term" value="P:proteolysis"/>
    <property type="evidence" value="ECO:0007669"/>
    <property type="project" value="UniProtKB-KW"/>
</dbReference>
<dbReference type="PANTHER" id="PTHR47016">
    <property type="entry name" value="ATP-DEPENDENT CLP PROTEASE ATP-BINDING SUBUNIT CLPT1, CHLOROPLASTIC"/>
    <property type="match status" value="1"/>
</dbReference>
<dbReference type="PROSITE" id="PS51903">
    <property type="entry name" value="CLP_R"/>
    <property type="match status" value="1"/>
</dbReference>
<dbReference type="Proteomes" id="UP001332243">
    <property type="component" value="Unassembled WGS sequence"/>
</dbReference>
<keyword evidence="3" id="KW-0378">Hydrolase</keyword>
<name>A0ABU7RQZ4_9ACTN</name>
<evidence type="ECO:0000313" key="4">
    <source>
        <dbReference type="Proteomes" id="UP001332243"/>
    </source>
</evidence>
<sequence>MMFERFTTSAREVVRGAVAERERLGHRLVGTEHLLLALLDEEISSVAPILRQAGINADHVRADLERRAYGMADLDERDAEALRAIGIDLDAVRSKIEESFGLGALEPPPQRRGRRWPFGGLELSSRFSNRAKKTLELALREAIHLRHREIGAEHILLGVLREGKGLGALILTEAGLDLDELRRRTLSGFSQAA</sequence>
<dbReference type="PANTHER" id="PTHR47016:SF5">
    <property type="entry name" value="CLP DOMAIN SUPERFAMILY PROTEIN"/>
    <property type="match status" value="1"/>
</dbReference>
<reference evidence="3 4" key="1">
    <citation type="submission" date="2024-01" db="EMBL/GenBank/DDBJ databases">
        <title>Genome insights into Plantactinospora sonchi sp. nov.</title>
        <authorList>
            <person name="Wang L."/>
        </authorList>
    </citation>
    <scope>NUCLEOTIDE SEQUENCE [LARGE SCALE GENOMIC DNA]</scope>
    <source>
        <strain evidence="3 4">NEAU-QY2</strain>
    </source>
</reference>
<dbReference type="InterPro" id="IPR044217">
    <property type="entry name" value="CLPT1/2"/>
</dbReference>
<dbReference type="Gene3D" id="1.10.1780.10">
    <property type="entry name" value="Clp, N-terminal domain"/>
    <property type="match status" value="2"/>
</dbReference>
<accession>A0ABU7RQZ4</accession>
<keyword evidence="3" id="KW-0645">Protease</keyword>
<organism evidence="3 4">
    <name type="scientific">Plantactinospora sonchi</name>
    <dbReference type="NCBI Taxonomy" id="1544735"/>
    <lineage>
        <taxon>Bacteria</taxon>
        <taxon>Bacillati</taxon>
        <taxon>Actinomycetota</taxon>
        <taxon>Actinomycetes</taxon>
        <taxon>Micromonosporales</taxon>
        <taxon>Micromonosporaceae</taxon>
        <taxon>Plantactinospora</taxon>
    </lineage>
</organism>
<dbReference type="GO" id="GO:0008233">
    <property type="term" value="F:peptidase activity"/>
    <property type="evidence" value="ECO:0007669"/>
    <property type="project" value="UniProtKB-KW"/>
</dbReference>
<dbReference type="InterPro" id="IPR036628">
    <property type="entry name" value="Clp_N_dom_sf"/>
</dbReference>
<comment type="caution">
    <text evidence="3">The sequence shown here is derived from an EMBL/GenBank/DDBJ whole genome shotgun (WGS) entry which is preliminary data.</text>
</comment>
<keyword evidence="4" id="KW-1185">Reference proteome</keyword>
<feature type="domain" description="Clp R" evidence="2">
    <location>
        <begin position="3"/>
        <end position="193"/>
    </location>
</feature>
<dbReference type="Pfam" id="PF02861">
    <property type="entry name" value="Clp_N"/>
    <property type="match status" value="2"/>
</dbReference>
<dbReference type="SUPFAM" id="SSF81923">
    <property type="entry name" value="Double Clp-N motif"/>
    <property type="match status" value="2"/>
</dbReference>
<dbReference type="EMBL" id="JAZGQK010000007">
    <property type="protein sequence ID" value="MEE6258923.1"/>
    <property type="molecule type" value="Genomic_DNA"/>
</dbReference>
<protein>
    <submittedName>
        <fullName evidence="3">Clp protease N-terminal domain-containing protein</fullName>
    </submittedName>
</protein>
<evidence type="ECO:0000259" key="2">
    <source>
        <dbReference type="PROSITE" id="PS51903"/>
    </source>
</evidence>
<keyword evidence="1" id="KW-0677">Repeat</keyword>
<gene>
    <name evidence="3" type="ORF">V1633_10520</name>
</gene>
<dbReference type="InterPro" id="IPR004176">
    <property type="entry name" value="Clp_R_N"/>
</dbReference>
<evidence type="ECO:0000256" key="1">
    <source>
        <dbReference type="PROSITE-ProRule" id="PRU01251"/>
    </source>
</evidence>